<evidence type="ECO:0000313" key="1">
    <source>
        <dbReference type="EMBL" id="MDC0740496.1"/>
    </source>
</evidence>
<reference evidence="1 2" key="1">
    <citation type="submission" date="2022-11" db="EMBL/GenBank/DDBJ databases">
        <title>Minimal conservation of predation-associated metabolite biosynthetic gene clusters underscores biosynthetic potential of Myxococcota including descriptions for ten novel species: Archangium lansinium sp. nov., Myxococcus landrumus sp. nov., Nannocystis bai.</title>
        <authorList>
            <person name="Ahearne A."/>
            <person name="Stevens C."/>
            <person name="Dowd S."/>
        </authorList>
    </citation>
    <scope>NUCLEOTIDE SEQUENCE [LARGE SCALE GENOMIC DNA]</scope>
    <source>
        <strain evidence="1 2">RJM3</strain>
    </source>
</reference>
<comment type="caution">
    <text evidence="1">The sequence shown here is derived from an EMBL/GenBank/DDBJ whole genome shotgun (WGS) entry which is preliminary data.</text>
</comment>
<organism evidence="1 2">
    <name type="scientific">Polyangium mundeleinium</name>
    <dbReference type="NCBI Taxonomy" id="2995306"/>
    <lineage>
        <taxon>Bacteria</taxon>
        <taxon>Pseudomonadati</taxon>
        <taxon>Myxococcota</taxon>
        <taxon>Polyangia</taxon>
        <taxon>Polyangiales</taxon>
        <taxon>Polyangiaceae</taxon>
        <taxon>Polyangium</taxon>
    </lineage>
</organism>
<dbReference type="EMBL" id="JAQNDO010000001">
    <property type="protein sequence ID" value="MDC0740496.1"/>
    <property type="molecule type" value="Genomic_DNA"/>
</dbReference>
<dbReference type="InterPro" id="IPR011042">
    <property type="entry name" value="6-blade_b-propeller_TolB-like"/>
</dbReference>
<dbReference type="Gene3D" id="2.120.10.30">
    <property type="entry name" value="TolB, C-terminal domain"/>
    <property type="match status" value="1"/>
</dbReference>
<evidence type="ECO:0000313" key="2">
    <source>
        <dbReference type="Proteomes" id="UP001221411"/>
    </source>
</evidence>
<dbReference type="Proteomes" id="UP001221411">
    <property type="component" value="Unassembled WGS sequence"/>
</dbReference>
<protein>
    <recommendedName>
        <fullName evidence="3">ScyD/ScyE family protein</fullName>
    </recommendedName>
</protein>
<proteinExistence type="predicted"/>
<sequence length="112" mass="11868">MAEAAGRTDPRRPWGVEVAPNGHVFAIDGGETLEDAPSGRALELDREGKVITSWGGFGHEEGQFDTGHDITVGPDGSVYVVEQVGATCAEVSPQNVKPRFLPVPLSTRLGGW</sequence>
<dbReference type="SUPFAM" id="SSF63829">
    <property type="entry name" value="Calcium-dependent phosphotriesterase"/>
    <property type="match status" value="1"/>
</dbReference>
<evidence type="ECO:0008006" key="3">
    <source>
        <dbReference type="Google" id="ProtNLM"/>
    </source>
</evidence>
<gene>
    <name evidence="1" type="ORF">POL67_04010</name>
</gene>
<dbReference type="RefSeq" id="WP_271915698.1">
    <property type="nucleotide sequence ID" value="NZ_JAQNDO010000001.1"/>
</dbReference>
<name>A0ABT5EFD8_9BACT</name>
<accession>A0ABT5EFD8</accession>
<keyword evidence="2" id="KW-1185">Reference proteome</keyword>